<keyword evidence="4" id="KW-0408">Iron</keyword>
<evidence type="ECO:0000256" key="1">
    <source>
        <dbReference type="ARBA" id="ARBA00001966"/>
    </source>
</evidence>
<dbReference type="InterPro" id="IPR007197">
    <property type="entry name" value="rSAM"/>
</dbReference>
<feature type="domain" description="Radical SAM core" evidence="7">
    <location>
        <begin position="35"/>
        <end position="190"/>
    </location>
</feature>
<evidence type="ECO:0000313" key="9">
    <source>
        <dbReference type="Proteomes" id="UP001180531"/>
    </source>
</evidence>
<dbReference type="Proteomes" id="UP001180531">
    <property type="component" value="Unassembled WGS sequence"/>
</dbReference>
<feature type="compositionally biased region" description="Pro residues" evidence="6">
    <location>
        <begin position="615"/>
        <end position="625"/>
    </location>
</feature>
<keyword evidence="3" id="KW-0479">Metal-binding</keyword>
<keyword evidence="9" id="KW-1185">Reference proteome</keyword>
<comment type="caution">
    <text evidence="8">The sequence shown here is derived from an EMBL/GenBank/DDBJ whole genome shotgun (WGS) entry which is preliminary data.</text>
</comment>
<evidence type="ECO:0000256" key="2">
    <source>
        <dbReference type="ARBA" id="ARBA00022691"/>
    </source>
</evidence>
<name>A0ABU2SXN2_9ACTN</name>
<evidence type="ECO:0000313" key="8">
    <source>
        <dbReference type="EMBL" id="MDT0453762.1"/>
    </source>
</evidence>
<dbReference type="Pfam" id="PF04055">
    <property type="entry name" value="Radical_SAM"/>
    <property type="match status" value="1"/>
</dbReference>
<dbReference type="RefSeq" id="WP_311615941.1">
    <property type="nucleotide sequence ID" value="NZ_JAVRFI010000036.1"/>
</dbReference>
<sequence>MNVTLDPRHQVSDLYRALDDSPETDAVSVIVKVRGETCDIDCLHCYEKRKESPGGARISADQLRLLPGLFPGRPIAVGLHGGEPLTAGKDHMAGLLRELAGMPQVVRVTMQTNGVSLDGEWLDLFDALYPELRIGISLDGDAEGNRWRVGYDGKPTYPAVIAALGLLSDRGRQAGIITTVTPAVLGRPAEVLDHLAGFAAVRSVSFVPCFDTTITRPTASSTKRTPTSRIMQIQALNTENGPAWSITPDEYAEFVIGATAHWIRAGHFRKISLSPAVPTIRRLRGLDTSFCHFSATKCDHVFTLYPSGRMGSCDELPWPQAQLAVLDKDTTTARITAAQKGSNLLGQGKSLMNKCVTCDYRSTCGGGCIATRWRMNLGGDHDAYCAYRMRIIDATAALLADPAHPEGAWCQTLRWRPRSPNSMRDIPAFLATWDAPEAPRHRAELHTSAYGNINTKGLPGVHAADDLDPAHPQWADAIESGVKPLIDVITGHWGLATYDSCEGHQYDSPATRNTRRRLGILPRNPGEYAAAAGALCRTAEKVTPRLPEPVRLIIARSNLTCETTGLITPVLDTYLAPAPAASWPSYFAALGAATDLLRDALASEEPSPGASCRCPVPPGNGTPEPPETKNT</sequence>
<dbReference type="InterPro" id="IPR023867">
    <property type="entry name" value="Sulphatase_maturase_rSAM"/>
</dbReference>
<evidence type="ECO:0000256" key="3">
    <source>
        <dbReference type="ARBA" id="ARBA00022723"/>
    </source>
</evidence>
<dbReference type="InterPro" id="IPR058240">
    <property type="entry name" value="rSAM_sf"/>
</dbReference>
<accession>A0ABU2SXN2</accession>
<protein>
    <submittedName>
        <fullName evidence="8">Radical SAM protein</fullName>
    </submittedName>
</protein>
<feature type="region of interest" description="Disordered" evidence="6">
    <location>
        <begin position="602"/>
        <end position="631"/>
    </location>
</feature>
<dbReference type="SFLD" id="SFLDG01072">
    <property type="entry name" value="dehydrogenase_like"/>
    <property type="match status" value="1"/>
</dbReference>
<organism evidence="8 9">
    <name type="scientific">Streptomyces hesseae</name>
    <dbReference type="NCBI Taxonomy" id="3075519"/>
    <lineage>
        <taxon>Bacteria</taxon>
        <taxon>Bacillati</taxon>
        <taxon>Actinomycetota</taxon>
        <taxon>Actinomycetes</taxon>
        <taxon>Kitasatosporales</taxon>
        <taxon>Streptomycetaceae</taxon>
        <taxon>Streptomyces</taxon>
    </lineage>
</organism>
<evidence type="ECO:0000259" key="7">
    <source>
        <dbReference type="Pfam" id="PF04055"/>
    </source>
</evidence>
<keyword evidence="5" id="KW-0411">Iron-sulfur</keyword>
<proteinExistence type="predicted"/>
<dbReference type="SUPFAM" id="SSF102114">
    <property type="entry name" value="Radical SAM enzymes"/>
    <property type="match status" value="1"/>
</dbReference>
<keyword evidence="2" id="KW-0949">S-adenosyl-L-methionine</keyword>
<dbReference type="NCBIfam" id="TIGR04085">
    <property type="entry name" value="rSAM_more_4Fe4S"/>
    <property type="match status" value="1"/>
</dbReference>
<dbReference type="InterPro" id="IPR023885">
    <property type="entry name" value="4Fe4S-binding_SPASM_dom"/>
</dbReference>
<dbReference type="InterPro" id="IPR013785">
    <property type="entry name" value="Aldolase_TIM"/>
</dbReference>
<gene>
    <name evidence="8" type="ORF">RM609_32485</name>
</gene>
<dbReference type="CDD" id="cd01335">
    <property type="entry name" value="Radical_SAM"/>
    <property type="match status" value="1"/>
</dbReference>
<dbReference type="PANTHER" id="PTHR43273">
    <property type="entry name" value="ANAEROBIC SULFATASE-MATURATING ENZYME HOMOLOG ASLB-RELATED"/>
    <property type="match status" value="1"/>
</dbReference>
<evidence type="ECO:0000256" key="4">
    <source>
        <dbReference type="ARBA" id="ARBA00023004"/>
    </source>
</evidence>
<dbReference type="SFLD" id="SFLDG01386">
    <property type="entry name" value="main_SPASM_domain-containing"/>
    <property type="match status" value="1"/>
</dbReference>
<dbReference type="Gene3D" id="3.20.20.70">
    <property type="entry name" value="Aldolase class I"/>
    <property type="match status" value="1"/>
</dbReference>
<dbReference type="SFLD" id="SFLDG01067">
    <property type="entry name" value="SPASM/twitch_domain_containing"/>
    <property type="match status" value="1"/>
</dbReference>
<reference evidence="8" key="1">
    <citation type="submission" date="2024-05" db="EMBL/GenBank/DDBJ databases">
        <title>30 novel species of actinomycetes from the DSMZ collection.</title>
        <authorList>
            <person name="Nouioui I."/>
        </authorList>
    </citation>
    <scope>NUCLEOTIDE SEQUENCE</scope>
    <source>
        <strain evidence="8">DSM 40473</strain>
    </source>
</reference>
<dbReference type="SFLD" id="SFLDS00029">
    <property type="entry name" value="Radical_SAM"/>
    <property type="match status" value="1"/>
</dbReference>
<evidence type="ECO:0000256" key="6">
    <source>
        <dbReference type="SAM" id="MobiDB-lite"/>
    </source>
</evidence>
<dbReference type="PANTHER" id="PTHR43273:SF8">
    <property type="entry name" value="RADICAL SAM DOMAIN PROTEIN"/>
    <property type="match status" value="1"/>
</dbReference>
<dbReference type="EMBL" id="JAVRFI010000036">
    <property type="protein sequence ID" value="MDT0453762.1"/>
    <property type="molecule type" value="Genomic_DNA"/>
</dbReference>
<evidence type="ECO:0000256" key="5">
    <source>
        <dbReference type="ARBA" id="ARBA00023014"/>
    </source>
</evidence>
<comment type="cofactor">
    <cofactor evidence="1">
        <name>[4Fe-4S] cluster</name>
        <dbReference type="ChEBI" id="CHEBI:49883"/>
    </cofactor>
</comment>